<proteinExistence type="predicted"/>
<sequence length="556" mass="62193">MNRRFFINNFITTTIFTAIFSQKAKAEEFVDTENKKYENDDQTLNPKQVNLRSSNAWKKDIYAGQQSLEERLKETSSIFDFIEKKEEIYQLKNILGQEIDVSKAFDAAVASGAKSLFFPPVPGIYTLGNMRLAVPLGFLIHGYCRKPYVIEGDESFNNIGSVIRLAKGAEYIFPASSHIKCRGIVFDGRNRKKPFINNNGQVRGGLLEDCGLYRFLIGVGSYSYTSMFIIRCSISDNVHGIYNLIDSKVIDSVINANKGRGVNLLKGANNNIFINVRNEWNEKENYYSYGSKQNIVSGEMSDRSGLSNFVASNGGSWLISNHIVKRSGRHSDSKSTDSSHFKLSGKNSKIFLSNVLTSTGLDDDGKGVASPAYVISTTKSSIDNVINATGCDLTGSENKAINDQSNNLIKNIICCLGIDDSINSGIYQYTNGKMHIGKIIDNIEIKGNSSLSILHKQTDIEHDTLTFPSRRKIEIIGFNETTNLPIYYYIPIIIQKIEEKITLMILKDKIDCYPDKFWGITIKITIAINRQNNIKINIENNDDDTYKVSSALTNNA</sequence>
<gene>
    <name evidence="1" type="ORF">IMO34_08165</name>
</gene>
<dbReference type="EMBL" id="CP062916">
    <property type="protein sequence ID" value="QPF10356.1"/>
    <property type="molecule type" value="Genomic_DNA"/>
</dbReference>
<name>A0AAQ0BN70_RAOTE</name>
<accession>A0AAQ0BN70</accession>
<reference evidence="1 2" key="1">
    <citation type="submission" date="2020-10" db="EMBL/GenBank/DDBJ databases">
        <title>Resistance determinants and their genetic context in bacteria from a longitudinal study of pigs reared under conventional and antibiotic-free husbandry practices.</title>
        <authorList>
            <person name="Poulin-Laprade D."/>
            <person name="Brouard J.-S."/>
            <person name="Gagnon N."/>
            <person name="Turcotte A."/>
            <person name="Langlois A."/>
            <person name="Matte J.J."/>
            <person name="Carrillo C.D."/>
            <person name="Zaheer R."/>
            <person name="McAllister T."/>
            <person name="Topp E."/>
            <person name="Talbot G."/>
        </authorList>
    </citation>
    <scope>NUCLEOTIDE SEQUENCE [LARGE SCALE GENOMIC DNA]</scope>
    <source>
        <strain evidence="1 2">Res13-Abat-PEB01-P1-04-A</strain>
    </source>
</reference>
<organism evidence="1 2">
    <name type="scientific">Raoultella terrigena</name>
    <name type="common">Klebsiella terrigena</name>
    <dbReference type="NCBI Taxonomy" id="577"/>
    <lineage>
        <taxon>Bacteria</taxon>
        <taxon>Pseudomonadati</taxon>
        <taxon>Pseudomonadota</taxon>
        <taxon>Gammaproteobacteria</taxon>
        <taxon>Enterobacterales</taxon>
        <taxon>Enterobacteriaceae</taxon>
        <taxon>Klebsiella/Raoultella group</taxon>
        <taxon>Raoultella</taxon>
    </lineage>
</organism>
<evidence type="ECO:0000313" key="2">
    <source>
        <dbReference type="Proteomes" id="UP000594500"/>
    </source>
</evidence>
<evidence type="ECO:0000313" key="1">
    <source>
        <dbReference type="EMBL" id="QPF10356.1"/>
    </source>
</evidence>
<dbReference type="AlphaFoldDB" id="A0AAQ0BN70"/>
<dbReference type="Proteomes" id="UP000594500">
    <property type="component" value="Chromosome"/>
</dbReference>
<protein>
    <submittedName>
        <fullName evidence="1">Uncharacterized protein</fullName>
    </submittedName>
</protein>
<dbReference type="RefSeq" id="WP_195710866.1">
    <property type="nucleotide sequence ID" value="NZ_CP062916.1"/>
</dbReference>